<dbReference type="Gene3D" id="3.40.50.10490">
    <property type="entry name" value="Glucose-6-phosphate isomerase like protein, domain 1"/>
    <property type="match status" value="1"/>
</dbReference>
<sequence length="258" mass="29598">MSNILFDIPANTYKTLSETEKYLLEYIHNHLDEISSMSIVKLSEHANVSTATIVRLMQKIGYDGYTSFKYSLKEKVKLSDDNNEMENIDQKIKHAIQKNEHEVLKTIQLQSIGQIEDAVQKIDDAEKIFVFGRGFSEMIAKEMTIKLQLMGKNCEEHNDPNIIRIKSRNIQPNEIAIFVSLNGETEELVEACKNLNIRQITTIALTTRFDSSLGQMSEMTFVGYKGTQSYFPDYEVRSRLPLSVISRILLDAYAIRML</sequence>
<dbReference type="GO" id="GO:1901135">
    <property type="term" value="P:carbohydrate derivative metabolic process"/>
    <property type="evidence" value="ECO:0007669"/>
    <property type="project" value="InterPro"/>
</dbReference>
<dbReference type="EMBL" id="FOTR01000001">
    <property type="protein sequence ID" value="SFL46757.1"/>
    <property type="molecule type" value="Genomic_DNA"/>
</dbReference>
<dbReference type="InterPro" id="IPR046348">
    <property type="entry name" value="SIS_dom_sf"/>
</dbReference>
<evidence type="ECO:0000259" key="5">
    <source>
        <dbReference type="PROSITE" id="PS51464"/>
    </source>
</evidence>
<dbReference type="PROSITE" id="PS51071">
    <property type="entry name" value="HTH_RPIR"/>
    <property type="match status" value="1"/>
</dbReference>
<feature type="domain" description="HTH rpiR-type" evidence="4">
    <location>
        <begin position="3"/>
        <end position="79"/>
    </location>
</feature>
<keyword evidence="1" id="KW-0805">Transcription regulation</keyword>
<dbReference type="PANTHER" id="PTHR30514:SF21">
    <property type="entry name" value="RPIR-FAMILY TRANSCRIPTIONAL REGULATOR"/>
    <property type="match status" value="1"/>
</dbReference>
<dbReference type="GO" id="GO:0097367">
    <property type="term" value="F:carbohydrate derivative binding"/>
    <property type="evidence" value="ECO:0007669"/>
    <property type="project" value="InterPro"/>
</dbReference>
<dbReference type="RefSeq" id="WP_091481114.1">
    <property type="nucleotide sequence ID" value="NZ_FOTR01000001.1"/>
</dbReference>
<evidence type="ECO:0000256" key="1">
    <source>
        <dbReference type="ARBA" id="ARBA00023015"/>
    </source>
</evidence>
<gene>
    <name evidence="6" type="ORF">SAMN04487943_101699</name>
</gene>
<dbReference type="InterPro" id="IPR036388">
    <property type="entry name" value="WH-like_DNA-bd_sf"/>
</dbReference>
<evidence type="ECO:0000256" key="2">
    <source>
        <dbReference type="ARBA" id="ARBA00023125"/>
    </source>
</evidence>
<proteinExistence type="predicted"/>
<dbReference type="SUPFAM" id="SSF46689">
    <property type="entry name" value="Homeodomain-like"/>
    <property type="match status" value="1"/>
</dbReference>
<dbReference type="OrthoDB" id="2367514at2"/>
<dbReference type="InterPro" id="IPR001347">
    <property type="entry name" value="SIS_dom"/>
</dbReference>
<dbReference type="AlphaFoldDB" id="A0A1I4HY65"/>
<dbReference type="InterPro" id="IPR035472">
    <property type="entry name" value="RpiR-like_SIS"/>
</dbReference>
<dbReference type="InterPro" id="IPR009057">
    <property type="entry name" value="Homeodomain-like_sf"/>
</dbReference>
<accession>A0A1I4HY65</accession>
<dbReference type="InterPro" id="IPR047640">
    <property type="entry name" value="RpiR-like"/>
</dbReference>
<dbReference type="Gene3D" id="1.10.10.10">
    <property type="entry name" value="Winged helix-like DNA-binding domain superfamily/Winged helix DNA-binding domain"/>
    <property type="match status" value="1"/>
</dbReference>
<dbReference type="PANTHER" id="PTHR30514">
    <property type="entry name" value="GLUCOKINASE"/>
    <property type="match status" value="1"/>
</dbReference>
<reference evidence="7" key="1">
    <citation type="submission" date="2016-10" db="EMBL/GenBank/DDBJ databases">
        <authorList>
            <person name="Varghese N."/>
            <person name="Submissions S."/>
        </authorList>
    </citation>
    <scope>NUCLEOTIDE SEQUENCE [LARGE SCALE GENOMIC DNA]</scope>
    <source>
        <strain evidence="7">CGMCC 1.4250</strain>
    </source>
</reference>
<dbReference type="Pfam" id="PF01380">
    <property type="entry name" value="SIS"/>
    <property type="match status" value="1"/>
</dbReference>
<evidence type="ECO:0000256" key="3">
    <source>
        <dbReference type="ARBA" id="ARBA00023163"/>
    </source>
</evidence>
<keyword evidence="2" id="KW-0238">DNA-binding</keyword>
<dbReference type="GO" id="GO:0003700">
    <property type="term" value="F:DNA-binding transcription factor activity"/>
    <property type="evidence" value="ECO:0007669"/>
    <property type="project" value="InterPro"/>
</dbReference>
<dbReference type="STRING" id="334253.SAMN04487943_101699"/>
<dbReference type="CDD" id="cd05013">
    <property type="entry name" value="SIS_RpiR"/>
    <property type="match status" value="1"/>
</dbReference>
<keyword evidence="3" id="KW-0804">Transcription</keyword>
<evidence type="ECO:0000259" key="4">
    <source>
        <dbReference type="PROSITE" id="PS51071"/>
    </source>
</evidence>
<dbReference type="Pfam" id="PF01418">
    <property type="entry name" value="HTH_6"/>
    <property type="match status" value="1"/>
</dbReference>
<name>A0A1I4HY65_9BACI</name>
<dbReference type="GO" id="GO:0003677">
    <property type="term" value="F:DNA binding"/>
    <property type="evidence" value="ECO:0007669"/>
    <property type="project" value="UniProtKB-KW"/>
</dbReference>
<dbReference type="PROSITE" id="PS51464">
    <property type="entry name" value="SIS"/>
    <property type="match status" value="1"/>
</dbReference>
<evidence type="ECO:0000313" key="7">
    <source>
        <dbReference type="Proteomes" id="UP000198565"/>
    </source>
</evidence>
<dbReference type="InterPro" id="IPR000281">
    <property type="entry name" value="HTH_RpiR"/>
</dbReference>
<dbReference type="SUPFAM" id="SSF53697">
    <property type="entry name" value="SIS domain"/>
    <property type="match status" value="1"/>
</dbReference>
<protein>
    <submittedName>
        <fullName evidence="6">Transcriptional regulator, RpiR family</fullName>
    </submittedName>
</protein>
<dbReference type="Proteomes" id="UP000198565">
    <property type="component" value="Unassembled WGS sequence"/>
</dbReference>
<evidence type="ECO:0000313" key="6">
    <source>
        <dbReference type="EMBL" id="SFL46757.1"/>
    </source>
</evidence>
<keyword evidence="7" id="KW-1185">Reference proteome</keyword>
<organism evidence="6 7">
    <name type="scientific">Gracilibacillus orientalis</name>
    <dbReference type="NCBI Taxonomy" id="334253"/>
    <lineage>
        <taxon>Bacteria</taxon>
        <taxon>Bacillati</taxon>
        <taxon>Bacillota</taxon>
        <taxon>Bacilli</taxon>
        <taxon>Bacillales</taxon>
        <taxon>Bacillaceae</taxon>
        <taxon>Gracilibacillus</taxon>
    </lineage>
</organism>
<feature type="domain" description="SIS" evidence="5">
    <location>
        <begin position="118"/>
        <end position="258"/>
    </location>
</feature>